<feature type="domain" description="DDH" evidence="1">
    <location>
        <begin position="23"/>
        <end position="160"/>
    </location>
</feature>
<dbReference type="AlphaFoldDB" id="A0A0R1LN09"/>
<evidence type="ECO:0000259" key="2">
    <source>
        <dbReference type="Pfam" id="PF02272"/>
    </source>
</evidence>
<evidence type="ECO:0000259" key="1">
    <source>
        <dbReference type="Pfam" id="PF01368"/>
    </source>
</evidence>
<dbReference type="STRING" id="1423776.FD04_GL002099"/>
<dbReference type="InterPro" id="IPR051319">
    <property type="entry name" value="Oligoribo/pAp-PDE_c-di-AMP_PDE"/>
</dbReference>
<dbReference type="Pfam" id="PF02272">
    <property type="entry name" value="DHHA1"/>
    <property type="match status" value="1"/>
</dbReference>
<dbReference type="PANTHER" id="PTHR47618:SF1">
    <property type="entry name" value="BIFUNCTIONAL OLIGORIBONUCLEASE AND PAP PHOSPHATASE NRNA"/>
    <property type="match status" value="1"/>
</dbReference>
<protein>
    <submittedName>
        <fullName evidence="3">Phosphoesterase</fullName>
    </submittedName>
</protein>
<dbReference type="InterPro" id="IPR038763">
    <property type="entry name" value="DHH_sf"/>
</dbReference>
<keyword evidence="4" id="KW-1185">Reference proteome</keyword>
<dbReference type="GO" id="GO:0003676">
    <property type="term" value="F:nucleic acid binding"/>
    <property type="evidence" value="ECO:0007669"/>
    <property type="project" value="InterPro"/>
</dbReference>
<dbReference type="Gene3D" id="3.10.310.30">
    <property type="match status" value="1"/>
</dbReference>
<accession>A0A0R1LN09</accession>
<dbReference type="Pfam" id="PF01368">
    <property type="entry name" value="DHH"/>
    <property type="match status" value="1"/>
</dbReference>
<evidence type="ECO:0000313" key="3">
    <source>
        <dbReference type="EMBL" id="KRK97237.1"/>
    </source>
</evidence>
<dbReference type="PANTHER" id="PTHR47618">
    <property type="entry name" value="BIFUNCTIONAL OLIGORIBONUCLEASE AND PAP PHOSPHATASE NRNA"/>
    <property type="match status" value="1"/>
</dbReference>
<dbReference type="InterPro" id="IPR001667">
    <property type="entry name" value="DDH_dom"/>
</dbReference>
<organism evidence="3 4">
    <name type="scientific">Secundilactobacillus odoratitofui DSM 19909 = JCM 15043</name>
    <dbReference type="NCBI Taxonomy" id="1423776"/>
    <lineage>
        <taxon>Bacteria</taxon>
        <taxon>Bacillati</taxon>
        <taxon>Bacillota</taxon>
        <taxon>Bacilli</taxon>
        <taxon>Lactobacillales</taxon>
        <taxon>Lactobacillaceae</taxon>
        <taxon>Secundilactobacillus</taxon>
    </lineage>
</organism>
<dbReference type="SUPFAM" id="SSF64182">
    <property type="entry name" value="DHH phosphoesterases"/>
    <property type="match status" value="1"/>
</dbReference>
<dbReference type="EMBL" id="AZEE01000030">
    <property type="protein sequence ID" value="KRK97237.1"/>
    <property type="molecule type" value="Genomic_DNA"/>
</dbReference>
<dbReference type="InterPro" id="IPR003156">
    <property type="entry name" value="DHHA1_dom"/>
</dbReference>
<proteinExistence type="predicted"/>
<reference evidence="3 4" key="1">
    <citation type="journal article" date="2015" name="Genome Announc.">
        <title>Expanding the biotechnology potential of lactobacilli through comparative genomics of 213 strains and associated genera.</title>
        <authorList>
            <person name="Sun Z."/>
            <person name="Harris H.M."/>
            <person name="McCann A."/>
            <person name="Guo C."/>
            <person name="Argimon S."/>
            <person name="Zhang W."/>
            <person name="Yang X."/>
            <person name="Jeffery I.B."/>
            <person name="Cooney J.C."/>
            <person name="Kagawa T.F."/>
            <person name="Liu W."/>
            <person name="Song Y."/>
            <person name="Salvetti E."/>
            <person name="Wrobel A."/>
            <person name="Rasinkangas P."/>
            <person name="Parkhill J."/>
            <person name="Rea M.C."/>
            <person name="O'Sullivan O."/>
            <person name="Ritari J."/>
            <person name="Douillard F.P."/>
            <person name="Paul Ross R."/>
            <person name="Yang R."/>
            <person name="Briner A.E."/>
            <person name="Felis G.E."/>
            <person name="de Vos W.M."/>
            <person name="Barrangou R."/>
            <person name="Klaenhammer T.R."/>
            <person name="Caufield P.W."/>
            <person name="Cui Y."/>
            <person name="Zhang H."/>
            <person name="O'Toole P.W."/>
        </authorList>
    </citation>
    <scope>NUCLEOTIDE SEQUENCE [LARGE SCALE GENOMIC DNA]</scope>
    <source>
        <strain evidence="3 4">DSM 19909</strain>
    </source>
</reference>
<feature type="domain" description="DHHA1" evidence="2">
    <location>
        <begin position="253"/>
        <end position="317"/>
    </location>
</feature>
<comment type="caution">
    <text evidence="3">The sequence shown here is derived from an EMBL/GenBank/DDBJ whole genome shotgun (WGS) entry which is preliminary data.</text>
</comment>
<dbReference type="Gene3D" id="3.90.1640.10">
    <property type="entry name" value="inorganic pyrophosphatase (n-terminal core)"/>
    <property type="match status" value="1"/>
</dbReference>
<name>A0A0R1LN09_9LACO</name>
<gene>
    <name evidence="3" type="ORF">FD04_GL002099</name>
</gene>
<sequence>MIHMTLKETQSKILSIIKQHQTIIIHRHQRPDPDAIGSQMGLAAILKASFPDKQIYAVGKQYPGFDWLGTTDTIEDTVYEHALVIVVDTANQPRVDDDRYTKGDAMIKIDHHPNDDQFGDVMWVAPEASSTSELVFDFYTAFKDQLTCPDEAARLLYAGIVGDTGRFMYPATSPHTMQVAGQLMTFGFSASDVNQKEDEISIPLARLSAFVYDQLTILPSGAAYIKLSDEVLEPFKLGDESTSSVVPLPGRLKEVTAWAIFVESKDHTFRIRLRSKGPAINELAKRHGGGGHALASGALAHDDDEIKQVVKELDTLLLEQGE</sequence>
<dbReference type="Proteomes" id="UP000051160">
    <property type="component" value="Unassembled WGS sequence"/>
</dbReference>
<dbReference type="PATRIC" id="fig|1423776.4.peg.2126"/>
<evidence type="ECO:0000313" key="4">
    <source>
        <dbReference type="Proteomes" id="UP000051160"/>
    </source>
</evidence>